<dbReference type="EMBL" id="LN891019">
    <property type="protein sequence ID" value="CUS11515.1"/>
    <property type="molecule type" value="Genomic_DNA"/>
</dbReference>
<feature type="region of interest" description="Disordered" evidence="1">
    <location>
        <begin position="296"/>
        <end position="320"/>
    </location>
</feature>
<sequence length="320" mass="34727">MSALEITNSRRILLVGQRSSGKLAFLKALTGSLPPTTSTSPAGMSHALPLSTSYYKTTVPIWVDEIPGTSPNTWSTTYLSAEAREVLHALGAFILTFRKPSSEGDLARIREVLRAVQGIVKGCGYAWDGVCLAVGMPQSLQPRLELEVEVWEEMCRECGFEFVDFEVKARNEFGESAGMERVREALEANDWAADDEIGDGDGYGGGEDGDDDGGSFGSFTGAGDGGEEADPLKFIGDEMEREMFGLHRAIFGGEESAGDSSVRGITDDDEDEEAQVEKLETMMMKMSALKAHKLDMGEEVSKQERRRVAAKALSDIMKSP</sequence>
<accession>A0A292PXV0</accession>
<organism evidence="2 3">
    <name type="scientific">Tuber aestivum</name>
    <name type="common">summer truffle</name>
    <dbReference type="NCBI Taxonomy" id="59557"/>
    <lineage>
        <taxon>Eukaryota</taxon>
        <taxon>Fungi</taxon>
        <taxon>Dikarya</taxon>
        <taxon>Ascomycota</taxon>
        <taxon>Pezizomycotina</taxon>
        <taxon>Pezizomycetes</taxon>
        <taxon>Pezizales</taxon>
        <taxon>Tuberaceae</taxon>
        <taxon>Tuber</taxon>
    </lineage>
</organism>
<proteinExistence type="predicted"/>
<feature type="region of interest" description="Disordered" evidence="1">
    <location>
        <begin position="193"/>
        <end position="230"/>
    </location>
</feature>
<gene>
    <name evidence="2" type="ORF">GSTUAT00004388001</name>
</gene>
<feature type="compositionally biased region" description="Basic and acidic residues" evidence="1">
    <location>
        <begin position="296"/>
        <end position="307"/>
    </location>
</feature>
<dbReference type="AlphaFoldDB" id="A0A292PXV0"/>
<evidence type="ECO:0000313" key="2">
    <source>
        <dbReference type="EMBL" id="CUS11515.1"/>
    </source>
</evidence>
<dbReference type="GO" id="GO:0030674">
    <property type="term" value="F:protein-macromolecule adaptor activity"/>
    <property type="evidence" value="ECO:0007669"/>
    <property type="project" value="TreeGrafter"/>
</dbReference>
<evidence type="ECO:0000256" key="1">
    <source>
        <dbReference type="SAM" id="MobiDB-lite"/>
    </source>
</evidence>
<evidence type="ECO:0000313" key="3">
    <source>
        <dbReference type="Proteomes" id="UP001412239"/>
    </source>
</evidence>
<keyword evidence="3" id="KW-1185">Reference proteome</keyword>
<reference evidence="2" key="1">
    <citation type="submission" date="2015-10" db="EMBL/GenBank/DDBJ databases">
        <authorList>
            <person name="Regsiter A."/>
            <person name="william w."/>
        </authorList>
    </citation>
    <scope>NUCLEOTIDE SEQUENCE</scope>
    <source>
        <strain evidence="2">Montdore</strain>
    </source>
</reference>
<dbReference type="PANTHER" id="PTHR28043">
    <property type="entry name" value="INCREASED RECOMBINATION CENTERS PROTEIN 6"/>
    <property type="match status" value="1"/>
</dbReference>
<dbReference type="PANTHER" id="PTHR28043:SF1">
    <property type="entry name" value="INCREASED RECOMBINATION CENTERS PROTEIN 6"/>
    <property type="match status" value="1"/>
</dbReference>
<dbReference type="Proteomes" id="UP001412239">
    <property type="component" value="Unassembled WGS sequence"/>
</dbReference>
<dbReference type="InterPro" id="IPR034627">
    <property type="entry name" value="Irc6"/>
</dbReference>
<dbReference type="GO" id="GO:0016192">
    <property type="term" value="P:vesicle-mediated transport"/>
    <property type="evidence" value="ECO:0007669"/>
    <property type="project" value="InterPro"/>
</dbReference>
<dbReference type="Gene3D" id="3.40.50.11960">
    <property type="match status" value="1"/>
</dbReference>
<dbReference type="Pfam" id="PF10199">
    <property type="entry name" value="Adaptin_binding"/>
    <property type="match status" value="1"/>
</dbReference>
<feature type="compositionally biased region" description="Gly residues" evidence="1">
    <location>
        <begin position="214"/>
        <end position="224"/>
    </location>
</feature>
<protein>
    <recommendedName>
        <fullName evidence="4">Increased recombination centers protein 6</fullName>
    </recommendedName>
</protein>
<name>A0A292PXV0_9PEZI</name>
<evidence type="ECO:0008006" key="4">
    <source>
        <dbReference type="Google" id="ProtNLM"/>
    </source>
</evidence>